<proteinExistence type="predicted"/>
<gene>
    <name evidence="1" type="ORF">D5S18_24900</name>
</gene>
<sequence length="128" mass="13840">MTITLPTALTDLGEIGAIARAEIEEYGHYRGDTAAAIESAYESAWNAGADEGVAEAAFQIGYDPDEALSPWRELVTVGAKARAEYEDGYPELRSTVDVVARAFDRATRAGMSMEDANAFYQRGIDRGI</sequence>
<keyword evidence="2" id="KW-1185">Reference proteome</keyword>
<accession>A0A3A4K3V8</accession>
<dbReference type="Proteomes" id="UP000266677">
    <property type="component" value="Unassembled WGS sequence"/>
</dbReference>
<evidence type="ECO:0000313" key="2">
    <source>
        <dbReference type="Proteomes" id="UP000266677"/>
    </source>
</evidence>
<evidence type="ECO:0000313" key="1">
    <source>
        <dbReference type="EMBL" id="RJO71413.1"/>
    </source>
</evidence>
<protein>
    <submittedName>
        <fullName evidence="1">Uncharacterized protein</fullName>
    </submittedName>
</protein>
<name>A0A3A4K3V8_9NOCA</name>
<dbReference type="EMBL" id="QZFU01000033">
    <property type="protein sequence ID" value="RJO71413.1"/>
    <property type="molecule type" value="Genomic_DNA"/>
</dbReference>
<dbReference type="RefSeq" id="WP_120043524.1">
    <property type="nucleotide sequence ID" value="NZ_QZFU01000033.1"/>
</dbReference>
<organism evidence="1 2">
    <name type="scientific">Nocardia panacis</name>
    <dbReference type="NCBI Taxonomy" id="2340916"/>
    <lineage>
        <taxon>Bacteria</taxon>
        <taxon>Bacillati</taxon>
        <taxon>Actinomycetota</taxon>
        <taxon>Actinomycetes</taxon>
        <taxon>Mycobacteriales</taxon>
        <taxon>Nocardiaceae</taxon>
        <taxon>Nocardia</taxon>
    </lineage>
</organism>
<reference evidence="1 2" key="1">
    <citation type="submission" date="2018-09" db="EMBL/GenBank/DDBJ databases">
        <title>YIM PH21274 draft genome.</title>
        <authorList>
            <person name="Miao C."/>
        </authorList>
    </citation>
    <scope>NUCLEOTIDE SEQUENCE [LARGE SCALE GENOMIC DNA]</scope>
    <source>
        <strain evidence="1 2">YIM PH 21724</strain>
    </source>
</reference>
<dbReference type="AlphaFoldDB" id="A0A3A4K3V8"/>
<comment type="caution">
    <text evidence="1">The sequence shown here is derived from an EMBL/GenBank/DDBJ whole genome shotgun (WGS) entry which is preliminary data.</text>
</comment>